<dbReference type="STRING" id="349064.SAMN05660429_00091"/>
<protein>
    <submittedName>
        <fullName evidence="2">Uncharacterized protein</fullName>
    </submittedName>
</protein>
<dbReference type="EMBL" id="FOHK01000001">
    <property type="protein sequence ID" value="SES64294.1"/>
    <property type="molecule type" value="Genomic_DNA"/>
</dbReference>
<keyword evidence="3" id="KW-1185">Reference proteome</keyword>
<proteinExistence type="predicted"/>
<feature type="chain" id="PRO_5011560075" evidence="1">
    <location>
        <begin position="23"/>
        <end position="111"/>
    </location>
</feature>
<dbReference type="RefSeq" id="WP_093326735.1">
    <property type="nucleotide sequence ID" value="NZ_AP027363.1"/>
</dbReference>
<sequence length="111" mass="12806">MKLKQLAMLLIATMFTLNSAQANDNLKWDFDHQVQYYQQRLSENVVRLSVIPNSKTRFVRMSAFLIRQAEKLCKSKPFSLRNIEGVQTFDSMKAEPNRITPTLKADVHCSA</sequence>
<dbReference type="AlphaFoldDB" id="A0A1H9Y7F7"/>
<name>A0A1H9Y7F7_THASX</name>
<reference evidence="2 3" key="1">
    <citation type="submission" date="2016-10" db="EMBL/GenBank/DDBJ databases">
        <authorList>
            <person name="de Groot N.N."/>
        </authorList>
    </citation>
    <scope>NUCLEOTIDE SEQUENCE [LARGE SCALE GENOMIC DNA]</scope>
    <source>
        <strain evidence="2 3">DSM 19706</strain>
    </source>
</reference>
<evidence type="ECO:0000313" key="2">
    <source>
        <dbReference type="EMBL" id="SES64294.1"/>
    </source>
</evidence>
<dbReference type="Proteomes" id="UP000199308">
    <property type="component" value="Unassembled WGS sequence"/>
</dbReference>
<gene>
    <name evidence="2" type="ORF">SAMN05660429_00091</name>
</gene>
<evidence type="ECO:0000256" key="1">
    <source>
        <dbReference type="SAM" id="SignalP"/>
    </source>
</evidence>
<dbReference type="OrthoDB" id="6227752at2"/>
<accession>A0A1H9Y7F7</accession>
<organism evidence="2 3">
    <name type="scientific">Thalassotalea agarivorans</name>
    <name type="common">Thalassomonas agarivorans</name>
    <dbReference type="NCBI Taxonomy" id="349064"/>
    <lineage>
        <taxon>Bacteria</taxon>
        <taxon>Pseudomonadati</taxon>
        <taxon>Pseudomonadota</taxon>
        <taxon>Gammaproteobacteria</taxon>
        <taxon>Alteromonadales</taxon>
        <taxon>Colwelliaceae</taxon>
        <taxon>Thalassotalea</taxon>
    </lineage>
</organism>
<keyword evidence="1" id="KW-0732">Signal</keyword>
<feature type="signal peptide" evidence="1">
    <location>
        <begin position="1"/>
        <end position="22"/>
    </location>
</feature>
<evidence type="ECO:0000313" key="3">
    <source>
        <dbReference type="Proteomes" id="UP000199308"/>
    </source>
</evidence>